<keyword evidence="6 7" id="KW-0408">Iron</keyword>
<comment type="function">
    <text evidence="7">Possible subunit of a heme lyase.</text>
</comment>
<evidence type="ECO:0000256" key="3">
    <source>
        <dbReference type="ARBA" id="ARBA00022723"/>
    </source>
</evidence>
<keyword evidence="3 7" id="KW-0479">Metal-binding</keyword>
<keyword evidence="2 7" id="KW-0349">Heme</keyword>
<feature type="chain" id="PRO_5045008185" description="Cytochrome c-type biogenesis protein" evidence="7">
    <location>
        <begin position="28"/>
        <end position="199"/>
    </location>
</feature>
<dbReference type="EMBL" id="JBHSOH010000005">
    <property type="protein sequence ID" value="MFC5847629.1"/>
    <property type="molecule type" value="Genomic_DNA"/>
</dbReference>
<reference evidence="11" key="1">
    <citation type="journal article" date="2019" name="Int. J. Syst. Evol. Microbiol.">
        <title>The Global Catalogue of Microorganisms (GCM) 10K type strain sequencing project: providing services to taxonomists for standard genome sequencing and annotation.</title>
        <authorList>
            <consortium name="The Broad Institute Genomics Platform"/>
            <consortium name="The Broad Institute Genome Sequencing Center for Infectious Disease"/>
            <person name="Wu L."/>
            <person name="Ma J."/>
        </authorList>
    </citation>
    <scope>NUCLEOTIDE SEQUENCE [LARGE SCALE GENOMIC DNA]</scope>
    <source>
        <strain evidence="11">CGMCC 1.15053</strain>
    </source>
</reference>
<evidence type="ECO:0000256" key="6">
    <source>
        <dbReference type="ARBA" id="ARBA00023004"/>
    </source>
</evidence>
<dbReference type="InterPro" id="IPR038297">
    <property type="entry name" value="CcmH/CycL/NrfF/Ccl2_sf"/>
</dbReference>
<dbReference type="PANTHER" id="PTHR47870">
    <property type="entry name" value="CYTOCHROME C-TYPE BIOGENESIS PROTEIN CCMH"/>
    <property type="match status" value="1"/>
</dbReference>
<keyword evidence="11" id="KW-1185">Reference proteome</keyword>
<evidence type="ECO:0000256" key="4">
    <source>
        <dbReference type="ARBA" id="ARBA00022729"/>
    </source>
</evidence>
<keyword evidence="7" id="KW-1133">Transmembrane helix</keyword>
<keyword evidence="7" id="KW-0812">Transmembrane</keyword>
<evidence type="ECO:0000256" key="8">
    <source>
        <dbReference type="SAM" id="MobiDB-lite"/>
    </source>
</evidence>
<comment type="caution">
    <text evidence="10">The sequence shown here is derived from an EMBL/GenBank/DDBJ whole genome shotgun (WGS) entry which is preliminary data.</text>
</comment>
<evidence type="ECO:0000256" key="1">
    <source>
        <dbReference type="ARBA" id="ARBA00010342"/>
    </source>
</evidence>
<keyword evidence="5" id="KW-0201">Cytochrome c-type biogenesis</keyword>
<evidence type="ECO:0000256" key="5">
    <source>
        <dbReference type="ARBA" id="ARBA00022748"/>
    </source>
</evidence>
<feature type="transmembrane region" description="Helical" evidence="7">
    <location>
        <begin position="126"/>
        <end position="147"/>
    </location>
</feature>
<dbReference type="RefSeq" id="WP_380046941.1">
    <property type="nucleotide sequence ID" value="NZ_JBHSOH010000005.1"/>
</dbReference>
<comment type="similarity">
    <text evidence="1 7">Belongs to the CcmH/CycL/Ccl2/NrfF family.</text>
</comment>
<evidence type="ECO:0000313" key="10">
    <source>
        <dbReference type="EMBL" id="MFC5847629.1"/>
    </source>
</evidence>
<gene>
    <name evidence="10" type="ORF">ACFPQ6_04850</name>
</gene>
<keyword evidence="4 7" id="KW-0732">Signal</keyword>
<name>A0ABW1DIK8_9DEIO</name>
<sequence>MIPVAARQAARGLLLGAALLTGGVAGAQSANTQSAGAQSGTPPAPTSTLNSEQQDRAVAIERNLRCPLCDNGESISESRADISIQMRASVREQVAQGRSDRDIYSFFAERYGNFVLLDPPREGRGLLLWGAPVLALLLGGAALARVLGSRRGQAAAPAPVAAPVAAPVPEESYDTYLAQVRQDVHTQAPGDPGAGRGRP</sequence>
<feature type="signal peptide" evidence="7">
    <location>
        <begin position="1"/>
        <end position="27"/>
    </location>
</feature>
<evidence type="ECO:0000256" key="2">
    <source>
        <dbReference type="ARBA" id="ARBA00022617"/>
    </source>
</evidence>
<dbReference type="PANTHER" id="PTHR47870:SF1">
    <property type="entry name" value="CYTOCHROME C-TYPE BIOGENESIS PROTEIN CCMH"/>
    <property type="match status" value="1"/>
</dbReference>
<dbReference type="InterPro" id="IPR051263">
    <property type="entry name" value="C-type_cytochrome_biogenesis"/>
</dbReference>
<accession>A0ABW1DIK8</accession>
<dbReference type="InterPro" id="IPR005616">
    <property type="entry name" value="CcmH/CycL/Ccl2/NrfF_N"/>
</dbReference>
<protein>
    <recommendedName>
        <fullName evidence="7">Cytochrome c-type biogenesis protein</fullName>
    </recommendedName>
</protein>
<feature type="compositionally biased region" description="Polar residues" evidence="8">
    <location>
        <begin position="31"/>
        <end position="52"/>
    </location>
</feature>
<dbReference type="Proteomes" id="UP001595979">
    <property type="component" value="Unassembled WGS sequence"/>
</dbReference>
<evidence type="ECO:0000259" key="9">
    <source>
        <dbReference type="Pfam" id="PF03918"/>
    </source>
</evidence>
<dbReference type="CDD" id="cd16378">
    <property type="entry name" value="CcmH_N"/>
    <property type="match status" value="1"/>
</dbReference>
<feature type="domain" description="CcmH/CycL/Ccl2/NrfF N-terminal" evidence="9">
    <location>
        <begin position="47"/>
        <end position="157"/>
    </location>
</feature>
<dbReference type="Pfam" id="PF03918">
    <property type="entry name" value="CcmH"/>
    <property type="match status" value="1"/>
</dbReference>
<feature type="region of interest" description="Disordered" evidence="8">
    <location>
        <begin position="31"/>
        <end position="53"/>
    </location>
</feature>
<evidence type="ECO:0000313" key="11">
    <source>
        <dbReference type="Proteomes" id="UP001595979"/>
    </source>
</evidence>
<organism evidence="10 11">
    <name type="scientific">Deinococcus petrolearius</name>
    <dbReference type="NCBI Taxonomy" id="1751295"/>
    <lineage>
        <taxon>Bacteria</taxon>
        <taxon>Thermotogati</taxon>
        <taxon>Deinococcota</taxon>
        <taxon>Deinococci</taxon>
        <taxon>Deinococcales</taxon>
        <taxon>Deinococcaceae</taxon>
        <taxon>Deinococcus</taxon>
    </lineage>
</organism>
<evidence type="ECO:0000256" key="7">
    <source>
        <dbReference type="RuleBase" id="RU364112"/>
    </source>
</evidence>
<dbReference type="Gene3D" id="1.10.8.640">
    <property type="entry name" value="Cytochrome C biogenesis protein"/>
    <property type="match status" value="1"/>
</dbReference>
<proteinExistence type="inferred from homology"/>
<keyword evidence="7" id="KW-0472">Membrane</keyword>